<dbReference type="EMBL" id="JASHIE010000014">
    <property type="protein sequence ID" value="MDI9876595.1"/>
    <property type="molecule type" value="Genomic_DNA"/>
</dbReference>
<accession>A0ABT6Z6I6</accession>
<dbReference type="Proteomes" id="UP001225761">
    <property type="component" value="Unassembled WGS sequence"/>
</dbReference>
<dbReference type="Pfam" id="PF20308">
    <property type="entry name" value="TPR-S"/>
    <property type="match status" value="1"/>
</dbReference>
<dbReference type="RefSeq" id="WP_283382880.1">
    <property type="nucleotide sequence ID" value="NZ_JASHIE010000014.1"/>
</dbReference>
<proteinExistence type="predicted"/>
<organism evidence="1 2">
    <name type="scientific">Flectobacillus rivi</name>
    <dbReference type="NCBI Taxonomy" id="2984209"/>
    <lineage>
        <taxon>Bacteria</taxon>
        <taxon>Pseudomonadati</taxon>
        <taxon>Bacteroidota</taxon>
        <taxon>Cytophagia</taxon>
        <taxon>Cytophagales</taxon>
        <taxon>Flectobacillaceae</taxon>
        <taxon>Flectobacillus</taxon>
    </lineage>
</organism>
<protein>
    <submittedName>
        <fullName evidence="1">TRAFs-binding domain-containing protein</fullName>
    </submittedName>
</protein>
<reference evidence="1 2" key="1">
    <citation type="submission" date="2023-05" db="EMBL/GenBank/DDBJ databases">
        <title>Novel species of genus Flectobacillus isolated from stream in China.</title>
        <authorList>
            <person name="Lu H."/>
        </authorList>
    </citation>
    <scope>NUCLEOTIDE SEQUENCE [LARGE SCALE GENOMIC DNA]</scope>
    <source>
        <strain evidence="1 2">LFS242W</strain>
    </source>
</reference>
<evidence type="ECO:0000313" key="2">
    <source>
        <dbReference type="Proteomes" id="UP001225761"/>
    </source>
</evidence>
<comment type="caution">
    <text evidence="1">The sequence shown here is derived from an EMBL/GenBank/DDBJ whole genome shotgun (WGS) entry which is preliminary data.</text>
</comment>
<dbReference type="InterPro" id="IPR011990">
    <property type="entry name" value="TPR-like_helical_dom_sf"/>
</dbReference>
<keyword evidence="2" id="KW-1185">Reference proteome</keyword>
<gene>
    <name evidence="1" type="ORF">QM481_18800</name>
</gene>
<evidence type="ECO:0000313" key="1">
    <source>
        <dbReference type="EMBL" id="MDI9876595.1"/>
    </source>
</evidence>
<sequence>MRKPVCFVIMGFGKKTDYSISKTYDLDKTYKNIIKPAAISAGYECIRADEIIESGLIDRSMYALLVKADLVIADITTYNPNAIYELGIRHGVRPYSTIILKEQEGKREFDFSHDRIFSYKHLGEDIGTDEARECQEKLKKLILTVKDNPKSDSPLYELIKTAIPTTYADEEYSDIIGDLARREKGLFAIIEKAEEEIQKGRYLEASNLFGKANQIAIDESYYIQQQALYRYKSKEPSEVVALTEAWSIIKTLNPDESGDPETLGISGAIFKRLYFINNDEESLNKAIEYYSKGFNIYSNYYTGENYAICLDLKSKLSVDSEEIGALKYMAKDVMKKIIKNLESIPEEELNVRNDRMWIYATLSNCNLFLNQTEKASSFEDMFMKENPKIWEIETFTRTKEQYLNQ</sequence>
<dbReference type="InterPro" id="IPR046880">
    <property type="entry name" value="TPR-S"/>
</dbReference>
<name>A0ABT6Z6I6_9BACT</name>
<dbReference type="Gene3D" id="1.25.40.10">
    <property type="entry name" value="Tetratricopeptide repeat domain"/>
    <property type="match status" value="1"/>
</dbReference>